<evidence type="ECO:0000256" key="1">
    <source>
        <dbReference type="SAM" id="MobiDB-lite"/>
    </source>
</evidence>
<sequence>MKTRNSKIQSQISGSSVQEEVAKIIVTGTAIGFDFSGVEKEVEEAVTRREEEDNHSYEVAAEKVDAGIPENLEVGITSGSEDEIVQATEALEKGMSLQRLAVEAAVTVPVKVAVSIGSTSSKKGRMGSGSTSKHMMKTKNSKVRDSGDFQRLSGIQEEEVAKTLAIGRALGFEFNEEDSDLLEEIARREEEDESRFNLIDHPPFLGVLVVISSRFSHRRPQVERFRKFLGLVDASLLRFCKFKFLMEKLRLSIGPLDVIGSSFLLDKWIGLAIENEWFNRKLRNRDAKCCNSQTMKGWRHYLKDAEIYCFQPDGDEEPHDIDDLNKELPELPLGDLYFRLDRRCNEF</sequence>
<reference evidence="2" key="1">
    <citation type="journal article" date="2022" name="Plant J.">
        <title>Strategies of tolerance reflected in two North American maple genomes.</title>
        <authorList>
            <person name="McEvoy S.L."/>
            <person name="Sezen U.U."/>
            <person name="Trouern-Trend A."/>
            <person name="McMahon S.M."/>
            <person name="Schaberg P.G."/>
            <person name="Yang J."/>
            <person name="Wegrzyn J.L."/>
            <person name="Swenson N.G."/>
        </authorList>
    </citation>
    <scope>NUCLEOTIDE SEQUENCE</scope>
    <source>
        <strain evidence="2">91603</strain>
    </source>
</reference>
<dbReference type="Proteomes" id="UP001064489">
    <property type="component" value="Chromosome 2"/>
</dbReference>
<protein>
    <submittedName>
        <fullName evidence="2">Uncharacterized protein</fullName>
    </submittedName>
</protein>
<keyword evidence="3" id="KW-1185">Reference proteome</keyword>
<comment type="caution">
    <text evidence="2">The sequence shown here is derived from an EMBL/GenBank/DDBJ whole genome shotgun (WGS) entry which is preliminary data.</text>
</comment>
<name>A0AAD5NKZ8_ACENE</name>
<evidence type="ECO:0000313" key="3">
    <source>
        <dbReference type="Proteomes" id="UP001064489"/>
    </source>
</evidence>
<evidence type="ECO:0000313" key="2">
    <source>
        <dbReference type="EMBL" id="KAI9162612.1"/>
    </source>
</evidence>
<proteinExistence type="predicted"/>
<dbReference type="EMBL" id="JAJSOW010000106">
    <property type="protein sequence ID" value="KAI9162612.1"/>
    <property type="molecule type" value="Genomic_DNA"/>
</dbReference>
<accession>A0AAD5NKZ8</accession>
<dbReference type="AlphaFoldDB" id="A0AAD5NKZ8"/>
<organism evidence="2 3">
    <name type="scientific">Acer negundo</name>
    <name type="common">Box elder</name>
    <dbReference type="NCBI Taxonomy" id="4023"/>
    <lineage>
        <taxon>Eukaryota</taxon>
        <taxon>Viridiplantae</taxon>
        <taxon>Streptophyta</taxon>
        <taxon>Embryophyta</taxon>
        <taxon>Tracheophyta</taxon>
        <taxon>Spermatophyta</taxon>
        <taxon>Magnoliopsida</taxon>
        <taxon>eudicotyledons</taxon>
        <taxon>Gunneridae</taxon>
        <taxon>Pentapetalae</taxon>
        <taxon>rosids</taxon>
        <taxon>malvids</taxon>
        <taxon>Sapindales</taxon>
        <taxon>Sapindaceae</taxon>
        <taxon>Hippocastanoideae</taxon>
        <taxon>Acereae</taxon>
        <taxon>Acer</taxon>
    </lineage>
</organism>
<feature type="region of interest" description="Disordered" evidence="1">
    <location>
        <begin position="119"/>
        <end position="143"/>
    </location>
</feature>
<gene>
    <name evidence="2" type="ORF">LWI28_028920</name>
</gene>
<reference evidence="2" key="2">
    <citation type="submission" date="2023-02" db="EMBL/GenBank/DDBJ databases">
        <authorList>
            <person name="Swenson N.G."/>
            <person name="Wegrzyn J.L."/>
            <person name="Mcevoy S.L."/>
        </authorList>
    </citation>
    <scope>NUCLEOTIDE SEQUENCE</scope>
    <source>
        <strain evidence="2">91603</strain>
        <tissue evidence="2">Leaf</tissue>
    </source>
</reference>